<dbReference type="Gene3D" id="2.160.20.10">
    <property type="entry name" value="Single-stranded right-handed beta-helix, Pectin lyase-like"/>
    <property type="match status" value="1"/>
</dbReference>
<dbReference type="AlphaFoldDB" id="A0A1T4L599"/>
<proteinExistence type="inferred from homology"/>
<dbReference type="PANTHER" id="PTHR31339">
    <property type="entry name" value="PECTIN LYASE-RELATED"/>
    <property type="match status" value="1"/>
</dbReference>
<evidence type="ECO:0000256" key="2">
    <source>
        <dbReference type="ARBA" id="ARBA00022801"/>
    </source>
</evidence>
<dbReference type="GO" id="GO:0005975">
    <property type="term" value="P:carbohydrate metabolic process"/>
    <property type="evidence" value="ECO:0007669"/>
    <property type="project" value="InterPro"/>
</dbReference>
<dbReference type="EMBL" id="FUWW01000006">
    <property type="protein sequence ID" value="SJZ49737.1"/>
    <property type="molecule type" value="Genomic_DNA"/>
</dbReference>
<keyword evidence="3 4" id="KW-0326">Glycosidase</keyword>
<sequence>MKIYNVLQYGAKGDGKTNDAFAIQHAIDDCTKNGGGQVVLPSGRVYYSDSIKLKANVDLHIQKGARLKATSNIDGYIRPNKLINDPKTALIGNPVTGKPSFVFIYAYEADNCTISGEGTIDANGHAFVQRKDRYYVTGDFYPRPTVMYVEKSNHITFKEFTVIDAPFWTLHPAGCDDVLIDRIRILNDLDVANSDGIDPDHCSNVRILGCHVTCADDCICLKASKGNAEYGPCENIIIDGCTLVSTSAAIKIGTEGVGDFRNVIVSNCIISRSNRGLSIQIRDGGCVENVSYSNIIIETRRFCPDWWGTAEPVVITTFNRDENTKSGSIKNIRFFNVTAKGENGVLIHGNAENIIEDVTFENCKITLTKTSKWDCGMYDLRPCLDWGVEKYDNSAFFIRYAKNVLIEKTQTMWGNLCDSYKHAIDAENVENLELVRFDGKAVSPLVDDIKLNNVKIVK</sequence>
<organism evidence="5 6">
    <name type="scientific">Eubacterium coprostanoligenes</name>
    <dbReference type="NCBI Taxonomy" id="290054"/>
    <lineage>
        <taxon>Bacteria</taxon>
        <taxon>Bacillati</taxon>
        <taxon>Bacillota</taxon>
        <taxon>Clostridia</taxon>
        <taxon>Eubacteriales</taxon>
        <taxon>Eubacteriaceae</taxon>
        <taxon>Eubacterium</taxon>
    </lineage>
</organism>
<dbReference type="Proteomes" id="UP000190657">
    <property type="component" value="Unassembled WGS sequence"/>
</dbReference>
<dbReference type="InterPro" id="IPR012334">
    <property type="entry name" value="Pectin_lyas_fold"/>
</dbReference>
<gene>
    <name evidence="5" type="ORF">SAMN02745114_00762</name>
</gene>
<dbReference type="PANTHER" id="PTHR31339:SF9">
    <property type="entry name" value="PLASMIN AND FIBRONECTIN-BINDING PROTEIN A"/>
    <property type="match status" value="1"/>
</dbReference>
<reference evidence="5 6" key="1">
    <citation type="submission" date="2017-02" db="EMBL/GenBank/DDBJ databases">
        <authorList>
            <person name="Peterson S.W."/>
        </authorList>
    </citation>
    <scope>NUCLEOTIDE SEQUENCE [LARGE SCALE GENOMIC DNA]</scope>
    <source>
        <strain evidence="5 6">ATCC 51222</strain>
    </source>
</reference>
<evidence type="ECO:0000256" key="1">
    <source>
        <dbReference type="ARBA" id="ARBA00008834"/>
    </source>
</evidence>
<evidence type="ECO:0000313" key="6">
    <source>
        <dbReference type="Proteomes" id="UP000190657"/>
    </source>
</evidence>
<dbReference type="SUPFAM" id="SSF51126">
    <property type="entry name" value="Pectin lyase-like"/>
    <property type="match status" value="1"/>
</dbReference>
<dbReference type="RefSeq" id="WP_078768249.1">
    <property type="nucleotide sequence ID" value="NZ_FUWW01000006.1"/>
</dbReference>
<dbReference type="InterPro" id="IPR006626">
    <property type="entry name" value="PbH1"/>
</dbReference>
<dbReference type="STRING" id="290054.SAMN02745114_00762"/>
<dbReference type="Pfam" id="PF00295">
    <property type="entry name" value="Glyco_hydro_28"/>
    <property type="match status" value="1"/>
</dbReference>
<dbReference type="InterPro" id="IPR011050">
    <property type="entry name" value="Pectin_lyase_fold/virulence"/>
</dbReference>
<comment type="similarity">
    <text evidence="1 4">Belongs to the glycosyl hydrolase 28 family.</text>
</comment>
<evidence type="ECO:0000256" key="4">
    <source>
        <dbReference type="RuleBase" id="RU361169"/>
    </source>
</evidence>
<dbReference type="InterPro" id="IPR000743">
    <property type="entry name" value="Glyco_hydro_28"/>
</dbReference>
<name>A0A1T4L599_9FIRM</name>
<protein>
    <submittedName>
        <fullName evidence="5">Glycosyl hydrolases family 28</fullName>
    </submittedName>
</protein>
<evidence type="ECO:0000256" key="3">
    <source>
        <dbReference type="ARBA" id="ARBA00023295"/>
    </source>
</evidence>
<dbReference type="OrthoDB" id="9795222at2"/>
<evidence type="ECO:0000313" key="5">
    <source>
        <dbReference type="EMBL" id="SJZ49737.1"/>
    </source>
</evidence>
<keyword evidence="6" id="KW-1185">Reference proteome</keyword>
<dbReference type="SMART" id="SM00710">
    <property type="entry name" value="PbH1"/>
    <property type="match status" value="5"/>
</dbReference>
<keyword evidence="2 4" id="KW-0378">Hydrolase</keyword>
<accession>A0A1T4L599</accession>
<dbReference type="GO" id="GO:0004650">
    <property type="term" value="F:polygalacturonase activity"/>
    <property type="evidence" value="ECO:0007669"/>
    <property type="project" value="InterPro"/>
</dbReference>
<dbReference type="InterPro" id="IPR051801">
    <property type="entry name" value="GH28_Enzymes"/>
</dbReference>